<dbReference type="AlphaFoldDB" id="A0A1M7KSM6"/>
<gene>
    <name evidence="2" type="ORF">SAMN05216269_10674</name>
</gene>
<keyword evidence="3" id="KW-1185">Reference proteome</keyword>
<dbReference type="STRING" id="178356.SAMN05216269_10674"/>
<keyword evidence="1" id="KW-0812">Transmembrane</keyword>
<protein>
    <submittedName>
        <fullName evidence="2">Uncharacterized protein</fullName>
    </submittedName>
</protein>
<accession>A0A1M7KSM6</accession>
<keyword evidence="1" id="KW-1133">Transmembrane helix</keyword>
<organism evidence="2 3">
    <name type="scientific">Flavobacterium xinjiangense</name>
    <dbReference type="NCBI Taxonomy" id="178356"/>
    <lineage>
        <taxon>Bacteria</taxon>
        <taxon>Pseudomonadati</taxon>
        <taxon>Bacteroidota</taxon>
        <taxon>Flavobacteriia</taxon>
        <taxon>Flavobacteriales</taxon>
        <taxon>Flavobacteriaceae</taxon>
        <taxon>Flavobacterium</taxon>
    </lineage>
</organism>
<feature type="transmembrane region" description="Helical" evidence="1">
    <location>
        <begin position="100"/>
        <end position="116"/>
    </location>
</feature>
<keyword evidence="1" id="KW-0472">Membrane</keyword>
<dbReference type="Proteomes" id="UP000184092">
    <property type="component" value="Unassembled WGS sequence"/>
</dbReference>
<name>A0A1M7KSM6_9FLAO</name>
<evidence type="ECO:0000256" key="1">
    <source>
        <dbReference type="SAM" id="Phobius"/>
    </source>
</evidence>
<proteinExistence type="predicted"/>
<reference evidence="3" key="1">
    <citation type="submission" date="2016-11" db="EMBL/GenBank/DDBJ databases">
        <authorList>
            <person name="Varghese N."/>
            <person name="Submissions S."/>
        </authorList>
    </citation>
    <scope>NUCLEOTIDE SEQUENCE [LARGE SCALE GENOMIC DNA]</scope>
    <source>
        <strain evidence="3">CGMCC 1.2749</strain>
    </source>
</reference>
<evidence type="ECO:0000313" key="3">
    <source>
        <dbReference type="Proteomes" id="UP000184092"/>
    </source>
</evidence>
<evidence type="ECO:0000313" key="2">
    <source>
        <dbReference type="EMBL" id="SHM68512.1"/>
    </source>
</evidence>
<dbReference type="EMBL" id="FRCL01000006">
    <property type="protein sequence ID" value="SHM68512.1"/>
    <property type="molecule type" value="Genomic_DNA"/>
</dbReference>
<sequence>MTANIKNYKTMKYAEFTIDNNKIEFLNSIFGKETVVVNGEKVSKKFSVTGAEHHFTIKSNHFILKSNYELFKVKKLKIELLKNDEIIDSKSVDMNSKQRFVWMAFGALIGYGLVRYL</sequence>
<dbReference type="RefSeq" id="WP_139259807.1">
    <property type="nucleotide sequence ID" value="NZ_FRCL01000006.1"/>
</dbReference>
<dbReference type="OrthoDB" id="1446628at2"/>